<comment type="caution">
    <text evidence="1">The sequence shown here is derived from an EMBL/GenBank/DDBJ whole genome shotgun (WGS) entry which is preliminary data.</text>
</comment>
<accession>A0A0F9X4T3</accession>
<sequence length="66" mass="7554">MNNLSKIVIKLKTREDGLTPAHDTHVFIDGKEIHGIFKIEAEIEADTIQIMKLSFHAALIKFEYET</sequence>
<dbReference type="EMBL" id="LAZR01000146">
    <property type="protein sequence ID" value="KKN86563.1"/>
    <property type="molecule type" value="Genomic_DNA"/>
</dbReference>
<evidence type="ECO:0000313" key="1">
    <source>
        <dbReference type="EMBL" id="KKN86563.1"/>
    </source>
</evidence>
<name>A0A0F9X4T3_9ZZZZ</name>
<proteinExistence type="predicted"/>
<dbReference type="AlphaFoldDB" id="A0A0F9X4T3"/>
<reference evidence="1" key="1">
    <citation type="journal article" date="2015" name="Nature">
        <title>Complex archaea that bridge the gap between prokaryotes and eukaryotes.</title>
        <authorList>
            <person name="Spang A."/>
            <person name="Saw J.H."/>
            <person name="Jorgensen S.L."/>
            <person name="Zaremba-Niedzwiedzka K."/>
            <person name="Martijn J."/>
            <person name="Lind A.E."/>
            <person name="van Eijk R."/>
            <person name="Schleper C."/>
            <person name="Guy L."/>
            <person name="Ettema T.J."/>
        </authorList>
    </citation>
    <scope>NUCLEOTIDE SEQUENCE</scope>
</reference>
<gene>
    <name evidence="1" type="ORF">LCGC14_0267390</name>
</gene>
<organism evidence="1">
    <name type="scientific">marine sediment metagenome</name>
    <dbReference type="NCBI Taxonomy" id="412755"/>
    <lineage>
        <taxon>unclassified sequences</taxon>
        <taxon>metagenomes</taxon>
        <taxon>ecological metagenomes</taxon>
    </lineage>
</organism>
<protein>
    <submittedName>
        <fullName evidence="1">Uncharacterized protein</fullName>
    </submittedName>
</protein>